<dbReference type="SMART" id="SM00331">
    <property type="entry name" value="PP2C_SIG"/>
    <property type="match status" value="1"/>
</dbReference>
<evidence type="ECO:0000313" key="2">
    <source>
        <dbReference type="EMBL" id="KAK9889751.1"/>
    </source>
</evidence>
<dbReference type="PANTHER" id="PTHR13832">
    <property type="entry name" value="PROTEIN PHOSPHATASE 2C"/>
    <property type="match status" value="1"/>
</dbReference>
<dbReference type="Gene3D" id="3.60.40.10">
    <property type="entry name" value="PPM-type phosphatase domain"/>
    <property type="match status" value="1"/>
</dbReference>
<dbReference type="SUPFAM" id="SSF81606">
    <property type="entry name" value="PP2C-like"/>
    <property type="match status" value="1"/>
</dbReference>
<dbReference type="InterPro" id="IPR015655">
    <property type="entry name" value="PP2C"/>
</dbReference>
<feature type="domain" description="PPM-type phosphatase" evidence="1">
    <location>
        <begin position="55"/>
        <end position="318"/>
    </location>
</feature>
<protein>
    <recommendedName>
        <fullName evidence="1">PPM-type phosphatase domain-containing protein</fullName>
    </recommendedName>
</protein>
<gene>
    <name evidence="2" type="ORF">WA026_007133</name>
</gene>
<dbReference type="CDD" id="cd00143">
    <property type="entry name" value="PP2Cc"/>
    <property type="match status" value="1"/>
</dbReference>
<comment type="caution">
    <text evidence="2">The sequence shown here is derived from an EMBL/GenBank/DDBJ whole genome shotgun (WGS) entry which is preliminary data.</text>
</comment>
<proteinExistence type="predicted"/>
<keyword evidence="3" id="KW-1185">Reference proteome</keyword>
<dbReference type="PROSITE" id="PS51746">
    <property type="entry name" value="PPM_2"/>
    <property type="match status" value="1"/>
</dbReference>
<dbReference type="EMBL" id="JARQZJ010000123">
    <property type="protein sequence ID" value="KAK9889751.1"/>
    <property type="molecule type" value="Genomic_DNA"/>
</dbReference>
<evidence type="ECO:0000259" key="1">
    <source>
        <dbReference type="PROSITE" id="PS51746"/>
    </source>
</evidence>
<dbReference type="Pfam" id="PF00481">
    <property type="entry name" value="PP2C"/>
    <property type="match status" value="1"/>
</dbReference>
<reference evidence="2 3" key="1">
    <citation type="submission" date="2023-03" db="EMBL/GenBank/DDBJ databases">
        <title>Genome insight into feeding habits of ladybird beetles.</title>
        <authorList>
            <person name="Li H.-S."/>
            <person name="Huang Y.-H."/>
            <person name="Pang H."/>
        </authorList>
    </citation>
    <scope>NUCLEOTIDE SEQUENCE [LARGE SCALE GENOMIC DNA]</scope>
    <source>
        <strain evidence="2">SYSU_2023b</strain>
        <tissue evidence="2">Whole body</tissue>
    </source>
</reference>
<accession>A0AAW1V219</accession>
<dbReference type="GO" id="GO:0004722">
    <property type="term" value="F:protein serine/threonine phosphatase activity"/>
    <property type="evidence" value="ECO:0007669"/>
    <property type="project" value="InterPro"/>
</dbReference>
<dbReference type="InterPro" id="IPR036457">
    <property type="entry name" value="PPM-type-like_dom_sf"/>
</dbReference>
<dbReference type="SMART" id="SM00332">
    <property type="entry name" value="PP2Cc"/>
    <property type="match status" value="1"/>
</dbReference>
<dbReference type="AlphaFoldDB" id="A0AAW1V219"/>
<dbReference type="InterPro" id="IPR001932">
    <property type="entry name" value="PPM-type_phosphatase-like_dom"/>
</dbReference>
<sequence>MEYCEAYEPLKLMHTVIEVTNEVCFSYKLSLNVQNTRQNMAVSNPLPPPEAVYNVVSVSALKNSRRKMEDRHIVVHDLNTIFTKQDATPSHYYAVFDGHDGEDAAVYSANHLHQFLAESTNFITEPEQALRDAFCRTDSMFLSKCESENIVGGTTAVCALLLPKEKTLYIAWTGDSQAVLVSQGKVKQCVRPHKPDREDERLRIEKEGGVVIHWGIWRVNGQLGVSRAIGDAQYKPYVTAVPDIVKISLRPEDDFFVLGSDGLWDHVSEVDVAKVVYDAAWSCPELVLNSVIGRGYDDKIGAFIEVSVVGMSITGVKF</sequence>
<dbReference type="PANTHER" id="PTHR13832:SF818">
    <property type="entry name" value="SD03870P"/>
    <property type="match status" value="1"/>
</dbReference>
<evidence type="ECO:0000313" key="3">
    <source>
        <dbReference type="Proteomes" id="UP001431783"/>
    </source>
</evidence>
<organism evidence="2 3">
    <name type="scientific">Henosepilachna vigintioctopunctata</name>
    <dbReference type="NCBI Taxonomy" id="420089"/>
    <lineage>
        <taxon>Eukaryota</taxon>
        <taxon>Metazoa</taxon>
        <taxon>Ecdysozoa</taxon>
        <taxon>Arthropoda</taxon>
        <taxon>Hexapoda</taxon>
        <taxon>Insecta</taxon>
        <taxon>Pterygota</taxon>
        <taxon>Neoptera</taxon>
        <taxon>Endopterygota</taxon>
        <taxon>Coleoptera</taxon>
        <taxon>Polyphaga</taxon>
        <taxon>Cucujiformia</taxon>
        <taxon>Coccinelloidea</taxon>
        <taxon>Coccinellidae</taxon>
        <taxon>Epilachninae</taxon>
        <taxon>Epilachnini</taxon>
        <taxon>Henosepilachna</taxon>
    </lineage>
</organism>
<dbReference type="Proteomes" id="UP001431783">
    <property type="component" value="Unassembled WGS sequence"/>
</dbReference>
<name>A0AAW1V219_9CUCU</name>